<feature type="transmembrane region" description="Helical" evidence="2">
    <location>
        <begin position="22"/>
        <end position="46"/>
    </location>
</feature>
<dbReference type="GO" id="GO:0015297">
    <property type="term" value="F:antiporter activity"/>
    <property type="evidence" value="ECO:0007669"/>
    <property type="project" value="InterPro"/>
</dbReference>
<proteinExistence type="predicted"/>
<dbReference type="InterPro" id="IPR050222">
    <property type="entry name" value="MATE_MdtK"/>
</dbReference>
<feature type="non-terminal residue" evidence="3">
    <location>
        <position position="1"/>
    </location>
</feature>
<feature type="non-terminal residue" evidence="3">
    <location>
        <position position="89"/>
    </location>
</feature>
<keyword evidence="4" id="KW-1185">Reference proteome</keyword>
<keyword evidence="1" id="KW-0813">Transport</keyword>
<reference evidence="3 4" key="1">
    <citation type="journal article" date="2011" name="Appl. Environ. Microbiol.">
        <title>Methanogenic archaea isolated from Taiwan's Chelungpu fault.</title>
        <authorList>
            <person name="Wu S.Y."/>
            <person name="Lai M.C."/>
        </authorList>
    </citation>
    <scope>NUCLEOTIDE SEQUENCE [LARGE SCALE GENOMIC DNA]</scope>
    <source>
        <strain evidence="3 4">St545Mb</strain>
    </source>
</reference>
<protein>
    <submittedName>
        <fullName evidence="3">Multidrug transporter MatE</fullName>
    </submittedName>
</protein>
<keyword evidence="2" id="KW-1133">Transmembrane helix</keyword>
<evidence type="ECO:0000313" key="3">
    <source>
        <dbReference type="EMBL" id="MCQ6963937.1"/>
    </source>
</evidence>
<evidence type="ECO:0000256" key="1">
    <source>
        <dbReference type="ARBA" id="ARBA00022448"/>
    </source>
</evidence>
<keyword evidence="2" id="KW-0812">Transmembrane</keyword>
<name>A0AAE3KYX4_9EURY</name>
<dbReference type="PANTHER" id="PTHR43298:SF2">
    <property type="entry name" value="FMN_FAD EXPORTER YEEO-RELATED"/>
    <property type="match status" value="1"/>
</dbReference>
<dbReference type="Proteomes" id="UP001206983">
    <property type="component" value="Unassembled WGS sequence"/>
</dbReference>
<sequence>KNIIKRILNISLPASLGQSGSALGFMVLNGFIASYGTATIAAFGMVNRITSLISQPAMGIGAALTSIVGQNIGADQLDRVREAFKKSLI</sequence>
<evidence type="ECO:0000313" key="4">
    <source>
        <dbReference type="Proteomes" id="UP001206983"/>
    </source>
</evidence>
<dbReference type="Pfam" id="PF01554">
    <property type="entry name" value="MatE"/>
    <property type="match status" value="1"/>
</dbReference>
<keyword evidence="2" id="KW-0472">Membrane</keyword>
<accession>A0AAE3KYX4</accession>
<gene>
    <name evidence="3" type="ORF">PV02_12835</name>
</gene>
<dbReference type="GO" id="GO:0042910">
    <property type="term" value="F:xenobiotic transmembrane transporter activity"/>
    <property type="evidence" value="ECO:0007669"/>
    <property type="project" value="InterPro"/>
</dbReference>
<dbReference type="InterPro" id="IPR002528">
    <property type="entry name" value="MATE_fam"/>
</dbReference>
<dbReference type="AlphaFoldDB" id="A0AAE3KYX4"/>
<dbReference type="PANTHER" id="PTHR43298">
    <property type="entry name" value="MULTIDRUG RESISTANCE PROTEIN NORM-RELATED"/>
    <property type="match status" value="1"/>
</dbReference>
<dbReference type="EMBL" id="JTEO01000062">
    <property type="protein sequence ID" value="MCQ6963937.1"/>
    <property type="molecule type" value="Genomic_DNA"/>
</dbReference>
<dbReference type="GO" id="GO:0005886">
    <property type="term" value="C:plasma membrane"/>
    <property type="evidence" value="ECO:0007669"/>
    <property type="project" value="TreeGrafter"/>
</dbReference>
<evidence type="ECO:0000256" key="2">
    <source>
        <dbReference type="SAM" id="Phobius"/>
    </source>
</evidence>
<organism evidence="3 4">
    <name type="scientific">Methanolobus chelungpuianus</name>
    <dbReference type="NCBI Taxonomy" id="502115"/>
    <lineage>
        <taxon>Archaea</taxon>
        <taxon>Methanobacteriati</taxon>
        <taxon>Methanobacteriota</taxon>
        <taxon>Stenosarchaea group</taxon>
        <taxon>Methanomicrobia</taxon>
        <taxon>Methanosarcinales</taxon>
        <taxon>Methanosarcinaceae</taxon>
        <taxon>Methanolobus</taxon>
    </lineage>
</organism>
<comment type="caution">
    <text evidence="3">The sequence shown here is derived from an EMBL/GenBank/DDBJ whole genome shotgun (WGS) entry which is preliminary data.</text>
</comment>